<reference evidence="3 4" key="2">
    <citation type="submission" date="2014-07" db="EMBL/GenBank/DDBJ databases">
        <title>Porphyromonadaceae bacterium OUH 334697 = ATCC BAA-2682 = DSM 28341 draft genome.</title>
        <authorList>
            <person name="Sydenham T.V."/>
            <person name="Hasman H."/>
            <person name="Justesen U.S."/>
        </authorList>
    </citation>
    <scope>NUCLEOTIDE SEQUENCE [LARGE SCALE GENOMIC DNA]</scope>
    <source>
        <strain evidence="3 4">OUH 334697</strain>
    </source>
</reference>
<evidence type="ECO:0000256" key="1">
    <source>
        <dbReference type="SAM" id="Phobius"/>
    </source>
</evidence>
<proteinExistence type="predicted"/>
<keyword evidence="5" id="KW-1185">Reference proteome</keyword>
<evidence type="ECO:0000313" key="2">
    <source>
        <dbReference type="EMBL" id="KIO46675.1"/>
    </source>
</evidence>
<sequence length="419" mass="48747">MFESKYGNLWIILSIILYRITLDYSYELVISDTFAYMGLGNNFNTSNYIISWCFLLTFVPFITNMNRNITYSNCVLLLLSAISLVPSTTLIAYLDFDAKFVLLLYIYWLCFFSYNAFFPKFQIKTNSNKKLFLLISLLLCMSVLYISWKYTGFRFHFGLKDVYDLRLEAREYNVGAIVGYLATAANKLLPIILIYCILKNKKIASIALIVVILLNFGIEGSKGVLFSLFLCVLGFYFFRYKRTILVYGMLALMSTWSIVEFIFLKKFFSGFIIYRMLLIPSQLNYCYYDFVKDNELDFFRQGFLRHLGFESPYEGGIEFLIGSRYFNDYETRANNGLFTDAYYNCGIIGILMFPLILIFLLKLIESVSNGVDERLMFVPVYMVALAFLSTTFTTALLTHGLLLLMLMLYCIPRNKDVYQ</sequence>
<evidence type="ECO:0000313" key="5">
    <source>
        <dbReference type="Proteomes" id="UP000031980"/>
    </source>
</evidence>
<protein>
    <recommendedName>
        <fullName evidence="6">Oligosaccharide repeat unit polymerase</fullName>
    </recommendedName>
</protein>
<evidence type="ECO:0000313" key="4">
    <source>
        <dbReference type="Proteomes" id="UP000031937"/>
    </source>
</evidence>
<keyword evidence="1" id="KW-1133">Transmembrane helix</keyword>
<feature type="transmembrane region" description="Helical" evidence="1">
    <location>
        <begin position="341"/>
        <end position="361"/>
    </location>
</feature>
<dbReference type="EMBL" id="JPIT01000008">
    <property type="protein sequence ID" value="KIO46944.1"/>
    <property type="molecule type" value="Genomic_DNA"/>
</dbReference>
<evidence type="ECO:0000313" key="3">
    <source>
        <dbReference type="EMBL" id="KIO46944.1"/>
    </source>
</evidence>
<feature type="transmembrane region" description="Helical" evidence="1">
    <location>
        <begin position="7"/>
        <end position="26"/>
    </location>
</feature>
<feature type="transmembrane region" description="Helical" evidence="1">
    <location>
        <begin position="131"/>
        <end position="148"/>
    </location>
</feature>
<feature type="transmembrane region" description="Helical" evidence="1">
    <location>
        <begin position="75"/>
        <end position="94"/>
    </location>
</feature>
<gene>
    <name evidence="2" type="ORF">BA92_02085</name>
    <name evidence="3" type="ORF">IE90_02685</name>
</gene>
<feature type="transmembrane region" description="Helical" evidence="1">
    <location>
        <begin position="177"/>
        <end position="198"/>
    </location>
</feature>
<evidence type="ECO:0008006" key="6">
    <source>
        <dbReference type="Google" id="ProtNLM"/>
    </source>
</evidence>
<reference evidence="2 5" key="1">
    <citation type="submission" date="2014-07" db="EMBL/GenBank/DDBJ databases">
        <title>Porphyromonadaceae bacterium OUH 308042 = ATCC BAA-2681 = DSM 28342 draft genome.</title>
        <authorList>
            <person name="Sydenham T.V."/>
            <person name="Hasman H."/>
            <person name="Justensen U.S."/>
        </authorList>
    </citation>
    <scope>NUCLEOTIDE SEQUENCE [LARGE SCALE GENOMIC DNA]</scope>
    <source>
        <strain evidence="2 5">OUH 308042</strain>
    </source>
</reference>
<dbReference type="Proteomes" id="UP000031980">
    <property type="component" value="Unassembled WGS sequence"/>
</dbReference>
<feature type="transmembrane region" description="Helical" evidence="1">
    <location>
        <begin position="46"/>
        <end position="63"/>
    </location>
</feature>
<organism evidence="2 5">
    <name type="scientific">Sanguibacteroides justesenii</name>
    <dbReference type="NCBI Taxonomy" id="1547597"/>
    <lineage>
        <taxon>Bacteria</taxon>
        <taxon>Pseudomonadati</taxon>
        <taxon>Bacteroidota</taxon>
        <taxon>Bacteroidia</taxon>
        <taxon>Bacteroidales</taxon>
        <taxon>Porphyromonadaceae</taxon>
        <taxon>Sanguibacteroides</taxon>
    </lineage>
</organism>
<feature type="transmembrane region" description="Helical" evidence="1">
    <location>
        <begin position="100"/>
        <end position="119"/>
    </location>
</feature>
<name>A0A0C3R8E5_9PORP</name>
<dbReference type="EMBL" id="JPIU01000025">
    <property type="protein sequence ID" value="KIO46675.1"/>
    <property type="molecule type" value="Genomic_DNA"/>
</dbReference>
<feature type="transmembrane region" description="Helical" evidence="1">
    <location>
        <begin position="205"/>
        <end position="238"/>
    </location>
</feature>
<keyword evidence="1" id="KW-0812">Transmembrane</keyword>
<feature type="transmembrane region" description="Helical" evidence="1">
    <location>
        <begin position="381"/>
        <end position="411"/>
    </location>
</feature>
<accession>A0A0C3R8E5</accession>
<dbReference type="AlphaFoldDB" id="A0A0C3R8E5"/>
<dbReference type="Proteomes" id="UP000031937">
    <property type="component" value="Unassembled WGS sequence"/>
</dbReference>
<keyword evidence="1" id="KW-0472">Membrane</keyword>
<feature type="transmembrane region" description="Helical" evidence="1">
    <location>
        <begin position="244"/>
        <end position="264"/>
    </location>
</feature>
<comment type="caution">
    <text evidence="2">The sequence shown here is derived from an EMBL/GenBank/DDBJ whole genome shotgun (WGS) entry which is preliminary data.</text>
</comment>